<protein>
    <submittedName>
        <fullName evidence="1">Uncharacterized protein</fullName>
    </submittedName>
</protein>
<gene>
    <name evidence="1" type="ORF">NHX12_031942</name>
</gene>
<keyword evidence="2" id="KW-1185">Reference proteome</keyword>
<sequence length="96" mass="10829">MRSRRSGASGQGCHGPPKRRFVRLAAIALNLRLFHRLNGPLECDGVLVYSRFSRQVRAQVPISVFPLQFNVHVHPHPPRATDGPGGYPWPVERHIM</sequence>
<dbReference type="AlphaFoldDB" id="A0A9Q0IJE9"/>
<reference evidence="1" key="1">
    <citation type="submission" date="2022-07" db="EMBL/GenBank/DDBJ databases">
        <title>Chromosome-level genome of Muraenolepis orangiensis.</title>
        <authorList>
            <person name="Kim J."/>
        </authorList>
    </citation>
    <scope>NUCLEOTIDE SEQUENCE</scope>
    <source>
        <strain evidence="1">KU_S4_2022</strain>
        <tissue evidence="1">Muscle</tissue>
    </source>
</reference>
<comment type="caution">
    <text evidence="1">The sequence shown here is derived from an EMBL/GenBank/DDBJ whole genome shotgun (WGS) entry which is preliminary data.</text>
</comment>
<evidence type="ECO:0000313" key="1">
    <source>
        <dbReference type="EMBL" id="KAJ3600969.1"/>
    </source>
</evidence>
<proteinExistence type="predicted"/>
<dbReference type="EMBL" id="JANIIK010000047">
    <property type="protein sequence ID" value="KAJ3600969.1"/>
    <property type="molecule type" value="Genomic_DNA"/>
</dbReference>
<accession>A0A9Q0IJE9</accession>
<organism evidence="1 2">
    <name type="scientific">Muraenolepis orangiensis</name>
    <name type="common">Patagonian moray cod</name>
    <dbReference type="NCBI Taxonomy" id="630683"/>
    <lineage>
        <taxon>Eukaryota</taxon>
        <taxon>Metazoa</taxon>
        <taxon>Chordata</taxon>
        <taxon>Craniata</taxon>
        <taxon>Vertebrata</taxon>
        <taxon>Euteleostomi</taxon>
        <taxon>Actinopterygii</taxon>
        <taxon>Neopterygii</taxon>
        <taxon>Teleostei</taxon>
        <taxon>Neoteleostei</taxon>
        <taxon>Acanthomorphata</taxon>
        <taxon>Zeiogadaria</taxon>
        <taxon>Gadariae</taxon>
        <taxon>Gadiformes</taxon>
        <taxon>Muraenolepidoidei</taxon>
        <taxon>Muraenolepididae</taxon>
        <taxon>Muraenolepis</taxon>
    </lineage>
</organism>
<name>A0A9Q0IJE9_9TELE</name>
<evidence type="ECO:0000313" key="2">
    <source>
        <dbReference type="Proteomes" id="UP001148018"/>
    </source>
</evidence>
<dbReference type="Proteomes" id="UP001148018">
    <property type="component" value="Unassembled WGS sequence"/>
</dbReference>